<proteinExistence type="predicted"/>
<dbReference type="OrthoDB" id="10556294at2759"/>
<evidence type="ECO:0000313" key="3">
    <source>
        <dbReference type="Proteomes" id="UP000821853"/>
    </source>
</evidence>
<feature type="signal peptide" evidence="1">
    <location>
        <begin position="1"/>
        <end position="22"/>
    </location>
</feature>
<dbReference type="EMBL" id="JABSTR010000011">
    <property type="protein sequence ID" value="KAH9381884.1"/>
    <property type="molecule type" value="Genomic_DNA"/>
</dbReference>
<dbReference type="Gene3D" id="3.40.390.10">
    <property type="entry name" value="Collagenase (Catalytic Domain)"/>
    <property type="match status" value="1"/>
</dbReference>
<organism evidence="2 3">
    <name type="scientific">Haemaphysalis longicornis</name>
    <name type="common">Bush tick</name>
    <dbReference type="NCBI Taxonomy" id="44386"/>
    <lineage>
        <taxon>Eukaryota</taxon>
        <taxon>Metazoa</taxon>
        <taxon>Ecdysozoa</taxon>
        <taxon>Arthropoda</taxon>
        <taxon>Chelicerata</taxon>
        <taxon>Arachnida</taxon>
        <taxon>Acari</taxon>
        <taxon>Parasitiformes</taxon>
        <taxon>Ixodida</taxon>
        <taxon>Ixodoidea</taxon>
        <taxon>Ixodidae</taxon>
        <taxon>Haemaphysalinae</taxon>
        <taxon>Haemaphysalis</taxon>
    </lineage>
</organism>
<sequence>MLKTWETAPCACLLLCDPLADAVYHVLTISTRQECLRHAQLISTSLNDSVDPCEDFNAFVCSRLKPPCQCCEDSSYGSALATRALHGWFSDFREFLDAGKDHLRAGAKALAMFDACMAPTDKEDAEAGKLMLRDVMTKLRIPWPDEPEPGVDPLGVLVMLTYRRDVSNSSVVNLAFADGNSVFSTIPSPDLHL</sequence>
<reference evidence="2 3" key="1">
    <citation type="journal article" date="2020" name="Cell">
        <title>Large-Scale Comparative Analyses of Tick Genomes Elucidate Their Genetic Diversity and Vector Capacities.</title>
        <authorList>
            <consortium name="Tick Genome and Microbiome Consortium (TIGMIC)"/>
            <person name="Jia N."/>
            <person name="Wang J."/>
            <person name="Shi W."/>
            <person name="Du L."/>
            <person name="Sun Y."/>
            <person name="Zhan W."/>
            <person name="Jiang J.F."/>
            <person name="Wang Q."/>
            <person name="Zhang B."/>
            <person name="Ji P."/>
            <person name="Bell-Sakyi L."/>
            <person name="Cui X.M."/>
            <person name="Yuan T.T."/>
            <person name="Jiang B.G."/>
            <person name="Yang W.F."/>
            <person name="Lam T.T."/>
            <person name="Chang Q.C."/>
            <person name="Ding S.J."/>
            <person name="Wang X.J."/>
            <person name="Zhu J.G."/>
            <person name="Ruan X.D."/>
            <person name="Zhao L."/>
            <person name="Wei J.T."/>
            <person name="Ye R.Z."/>
            <person name="Que T.C."/>
            <person name="Du C.H."/>
            <person name="Zhou Y.H."/>
            <person name="Cheng J.X."/>
            <person name="Dai P.F."/>
            <person name="Guo W.B."/>
            <person name="Han X.H."/>
            <person name="Huang E.J."/>
            <person name="Li L.F."/>
            <person name="Wei W."/>
            <person name="Gao Y.C."/>
            <person name="Liu J.Z."/>
            <person name="Shao H.Z."/>
            <person name="Wang X."/>
            <person name="Wang C.C."/>
            <person name="Yang T.C."/>
            <person name="Huo Q.B."/>
            <person name="Li W."/>
            <person name="Chen H.Y."/>
            <person name="Chen S.E."/>
            <person name="Zhou L.G."/>
            <person name="Ni X.B."/>
            <person name="Tian J.H."/>
            <person name="Sheng Y."/>
            <person name="Liu T."/>
            <person name="Pan Y.S."/>
            <person name="Xia L.Y."/>
            <person name="Li J."/>
            <person name="Zhao F."/>
            <person name="Cao W.C."/>
        </authorList>
    </citation>
    <scope>NUCLEOTIDE SEQUENCE [LARGE SCALE GENOMIC DNA]</scope>
    <source>
        <strain evidence="2">HaeL-2018</strain>
    </source>
</reference>
<evidence type="ECO:0000313" key="2">
    <source>
        <dbReference type="EMBL" id="KAH9381884.1"/>
    </source>
</evidence>
<name>A0A9J6H5F2_HAELO</name>
<dbReference type="VEuPathDB" id="VectorBase:HLOH_049754"/>
<gene>
    <name evidence="2" type="ORF">HPB48_015396</name>
</gene>
<dbReference type="InterPro" id="IPR042089">
    <property type="entry name" value="Peptidase_M13_dom_2"/>
</dbReference>
<dbReference type="AlphaFoldDB" id="A0A9J6H5F2"/>
<dbReference type="GO" id="GO:0008237">
    <property type="term" value="F:metallopeptidase activity"/>
    <property type="evidence" value="ECO:0007669"/>
    <property type="project" value="InterPro"/>
</dbReference>
<dbReference type="Gene3D" id="1.10.1380.10">
    <property type="entry name" value="Neutral endopeptidase , domain2"/>
    <property type="match status" value="1"/>
</dbReference>
<feature type="chain" id="PRO_5039903785" evidence="1">
    <location>
        <begin position="23"/>
        <end position="193"/>
    </location>
</feature>
<dbReference type="InterPro" id="IPR024079">
    <property type="entry name" value="MetalloPept_cat_dom_sf"/>
</dbReference>
<keyword evidence="1" id="KW-0732">Signal</keyword>
<comment type="caution">
    <text evidence="2">The sequence shown here is derived from an EMBL/GenBank/DDBJ whole genome shotgun (WGS) entry which is preliminary data.</text>
</comment>
<dbReference type="SUPFAM" id="SSF55486">
    <property type="entry name" value="Metalloproteases ('zincins'), catalytic domain"/>
    <property type="match status" value="1"/>
</dbReference>
<evidence type="ECO:0000256" key="1">
    <source>
        <dbReference type="SAM" id="SignalP"/>
    </source>
</evidence>
<keyword evidence="3" id="KW-1185">Reference proteome</keyword>
<dbReference type="Proteomes" id="UP000821853">
    <property type="component" value="Chromosome 9"/>
</dbReference>
<protein>
    <submittedName>
        <fullName evidence="2">Uncharacterized protein</fullName>
    </submittedName>
</protein>
<accession>A0A9J6H5F2</accession>